<evidence type="ECO:0000313" key="2">
    <source>
        <dbReference type="EMBL" id="GAA4458398.1"/>
    </source>
</evidence>
<proteinExistence type="predicted"/>
<keyword evidence="1" id="KW-0472">Membrane</keyword>
<evidence type="ECO:0000256" key="1">
    <source>
        <dbReference type="SAM" id="Phobius"/>
    </source>
</evidence>
<reference evidence="3" key="1">
    <citation type="journal article" date="2019" name="Int. J. Syst. Evol. Microbiol.">
        <title>The Global Catalogue of Microorganisms (GCM) 10K type strain sequencing project: providing services to taxonomists for standard genome sequencing and annotation.</title>
        <authorList>
            <consortium name="The Broad Institute Genomics Platform"/>
            <consortium name="The Broad Institute Genome Sequencing Center for Infectious Disease"/>
            <person name="Wu L."/>
            <person name="Ma J."/>
        </authorList>
    </citation>
    <scope>NUCLEOTIDE SEQUENCE [LARGE SCALE GENOMIC DNA]</scope>
    <source>
        <strain evidence="3">JCM 17927</strain>
    </source>
</reference>
<gene>
    <name evidence="2" type="ORF">GCM10023189_30590</name>
</gene>
<dbReference type="EMBL" id="BAABHD010000030">
    <property type="protein sequence ID" value="GAA4458398.1"/>
    <property type="molecule type" value="Genomic_DNA"/>
</dbReference>
<accession>A0ABP8MYS0</accession>
<dbReference type="RefSeq" id="WP_345244736.1">
    <property type="nucleotide sequence ID" value="NZ_BAABHD010000030.1"/>
</dbReference>
<keyword evidence="3" id="KW-1185">Reference proteome</keyword>
<evidence type="ECO:0000313" key="3">
    <source>
        <dbReference type="Proteomes" id="UP001501175"/>
    </source>
</evidence>
<protein>
    <submittedName>
        <fullName evidence="2">Uncharacterized protein</fullName>
    </submittedName>
</protein>
<sequence length="165" mass="17964">MEPTPTPPIYESAPARPQFLTILCVLTFLSCAWGIYDSIVTYATADTASSIAQEALDEAADRMQGREGAEFVERIMGTVQGSLSPENLRKSAISKLVYNLLTLLGAILMFNLRRVGYYAYLGGVIAGFLLPILLIGGLVGFASSTGVFFSIIFTILYGTQLKYMR</sequence>
<dbReference type="Proteomes" id="UP001501175">
    <property type="component" value="Unassembled WGS sequence"/>
</dbReference>
<feature type="transmembrane region" description="Helical" evidence="1">
    <location>
        <begin position="19"/>
        <end position="36"/>
    </location>
</feature>
<comment type="caution">
    <text evidence="2">The sequence shown here is derived from an EMBL/GenBank/DDBJ whole genome shotgun (WGS) entry which is preliminary data.</text>
</comment>
<organism evidence="2 3">
    <name type="scientific">Nibrella saemangeumensis</name>
    <dbReference type="NCBI Taxonomy" id="1084526"/>
    <lineage>
        <taxon>Bacteria</taxon>
        <taxon>Pseudomonadati</taxon>
        <taxon>Bacteroidota</taxon>
        <taxon>Cytophagia</taxon>
        <taxon>Cytophagales</taxon>
        <taxon>Spirosomataceae</taxon>
        <taxon>Nibrella</taxon>
    </lineage>
</organism>
<name>A0ABP8MYS0_9BACT</name>
<feature type="transmembrane region" description="Helical" evidence="1">
    <location>
        <begin position="141"/>
        <end position="159"/>
    </location>
</feature>
<feature type="transmembrane region" description="Helical" evidence="1">
    <location>
        <begin position="117"/>
        <end position="135"/>
    </location>
</feature>
<keyword evidence="1" id="KW-0812">Transmembrane</keyword>
<keyword evidence="1" id="KW-1133">Transmembrane helix</keyword>